<feature type="non-terminal residue" evidence="2">
    <location>
        <position position="1"/>
    </location>
</feature>
<evidence type="ECO:0000313" key="3">
    <source>
        <dbReference type="Proteomes" id="UP000265618"/>
    </source>
</evidence>
<comment type="caution">
    <text evidence="2">The sequence shown here is derived from an EMBL/GenBank/DDBJ whole genome shotgun (WGS) entry which is preliminary data.</text>
</comment>
<feature type="non-terminal residue" evidence="2">
    <location>
        <position position="489"/>
    </location>
</feature>
<sequence length="489" mass="52687">PPIDNFDPSPSPPRPEDVISPQAPAPERDDSLPLALSVPPPYPGAELIGHGVTATKSKAGKGVLHVIAHMDVLDARSIPSYLPDVIDALNRVAHPVIPSFNTLIGHVHHYLMHELTPEGAQAIAALLRTLLSITVDAGDLFESAYLPELIGCLNMGLSAAQTTLYTKGIQYNGTVDHVEGEPGAPVDVDILPITRALVGPFLELYKWMLLGSGQEGDMPVVSGPVLEPYTASMIHSLGSLYGVCPALVHPVLDMLTQTQGVMAVVSAQLSATVLAVREDKAERKREKRRHRQREGEREGQSNAKTVCMSLSLCLCDCIKANWDALAPAPVPAPRVLTLDDEDELGDITGSTPGPQTQAPLQRRVLTPHLSAPLFMSAVEAVLSTAAEDTYALTELSPLLVSLDHRVMLLESTSTLATQADVLRASIGYLVTLVRLCVTPLNSIIPPPLPRERVDGMEVEVEGERDRERERRAVDVSLGQCRETVLSMLE</sequence>
<reference evidence="2 3" key="1">
    <citation type="journal article" date="2018" name="PLoS ONE">
        <title>The draft genome of Kipferlia bialata reveals reductive genome evolution in fornicate parasites.</title>
        <authorList>
            <person name="Tanifuji G."/>
            <person name="Takabayashi S."/>
            <person name="Kume K."/>
            <person name="Takagi M."/>
            <person name="Nakayama T."/>
            <person name="Kamikawa R."/>
            <person name="Inagaki Y."/>
            <person name="Hashimoto T."/>
        </authorList>
    </citation>
    <scope>NUCLEOTIDE SEQUENCE [LARGE SCALE GENOMIC DNA]</scope>
    <source>
        <strain evidence="2">NY0173</strain>
    </source>
</reference>
<feature type="compositionally biased region" description="Pro residues" evidence="1">
    <location>
        <begin position="1"/>
        <end position="13"/>
    </location>
</feature>
<keyword evidence="3" id="KW-1185">Reference proteome</keyword>
<evidence type="ECO:0000313" key="2">
    <source>
        <dbReference type="EMBL" id="GIQ85750.1"/>
    </source>
</evidence>
<feature type="region of interest" description="Disordered" evidence="1">
    <location>
        <begin position="278"/>
        <end position="301"/>
    </location>
</feature>
<evidence type="ECO:0000256" key="1">
    <source>
        <dbReference type="SAM" id="MobiDB-lite"/>
    </source>
</evidence>
<proteinExistence type="predicted"/>
<gene>
    <name evidence="2" type="ORF">KIPB_007472</name>
</gene>
<name>A0A9K3D191_9EUKA</name>
<dbReference type="EMBL" id="BDIP01002115">
    <property type="protein sequence ID" value="GIQ85750.1"/>
    <property type="molecule type" value="Genomic_DNA"/>
</dbReference>
<accession>A0A9K3D191</accession>
<protein>
    <submittedName>
        <fullName evidence="2">Uncharacterized protein</fullName>
    </submittedName>
</protein>
<dbReference type="AlphaFoldDB" id="A0A9K3D191"/>
<feature type="region of interest" description="Disordered" evidence="1">
    <location>
        <begin position="1"/>
        <end position="33"/>
    </location>
</feature>
<dbReference type="Proteomes" id="UP000265618">
    <property type="component" value="Unassembled WGS sequence"/>
</dbReference>
<organism evidence="2 3">
    <name type="scientific">Kipferlia bialata</name>
    <dbReference type="NCBI Taxonomy" id="797122"/>
    <lineage>
        <taxon>Eukaryota</taxon>
        <taxon>Metamonada</taxon>
        <taxon>Carpediemonas-like organisms</taxon>
        <taxon>Kipferlia</taxon>
    </lineage>
</organism>